<dbReference type="GeneID" id="80559326"/>
<dbReference type="KEGG" id="vg:80559326"/>
<name>A0A5J6T6Z6_9CAUD</name>
<keyword evidence="2" id="KW-1185">Reference proteome</keyword>
<reference evidence="1 2" key="1">
    <citation type="submission" date="2019-08" db="EMBL/GenBank/DDBJ databases">
        <authorList>
            <person name="Birge L.R."/>
            <person name="Bivans L.D."/>
            <person name="Blakestad S.M."/>
            <person name="Chesley E.K."/>
            <person name="Frank J.E."/>
            <person name="Hoagland S."/>
            <person name="Hultquist J."/>
            <person name="Lee N.R."/>
            <person name="Pena P.B."/>
            <person name="Ramsey E.P."/>
            <person name="Chia C."/>
            <person name="Gurney S.M.R."/>
            <person name="Garlena R.A."/>
            <person name="Russell D.A."/>
            <person name="Pope W.H."/>
            <person name="Jacobs-Sera D."/>
            <person name="Hatfull G.F."/>
        </authorList>
    </citation>
    <scope>NUCLEOTIDE SEQUENCE [LARGE SCALE GENOMIC DNA]</scope>
</reference>
<protein>
    <submittedName>
        <fullName evidence="1">Uncharacterized protein</fullName>
    </submittedName>
</protein>
<sequence>MTTEEFRLFMANEMGITPAEDPNCDPLYVATEAMRAMKRAFQQVSQYVEMMAQGEGGK</sequence>
<proteinExistence type="predicted"/>
<evidence type="ECO:0000313" key="2">
    <source>
        <dbReference type="Proteomes" id="UP000326272"/>
    </source>
</evidence>
<evidence type="ECO:0000313" key="1">
    <source>
        <dbReference type="EMBL" id="QFG05140.1"/>
    </source>
</evidence>
<dbReference type="RefSeq" id="YP_010842534.1">
    <property type="nucleotide sequence ID" value="NC_079141.1"/>
</dbReference>
<gene>
    <name evidence="1" type="primary">64</name>
    <name evidence="1" type="ORF">SEA_GIBBOUS_64</name>
</gene>
<dbReference type="Proteomes" id="UP000326272">
    <property type="component" value="Segment"/>
</dbReference>
<dbReference type="EMBL" id="MN310549">
    <property type="protein sequence ID" value="QFG05140.1"/>
    <property type="molecule type" value="Genomic_DNA"/>
</dbReference>
<organism evidence="1 2">
    <name type="scientific">Gordonia phage Gibbous</name>
    <dbReference type="NCBI Taxonomy" id="2652405"/>
    <lineage>
        <taxon>Viruses</taxon>
        <taxon>Duplodnaviria</taxon>
        <taxon>Heunggongvirae</taxon>
        <taxon>Uroviricota</taxon>
        <taxon>Caudoviricetes</taxon>
        <taxon>Aziravirus</taxon>
        <taxon>Aziravirus gibbous</taxon>
    </lineage>
</organism>
<accession>A0A5J6T6Z6</accession>